<evidence type="ECO:0000256" key="1">
    <source>
        <dbReference type="ARBA" id="ARBA00004448"/>
    </source>
</evidence>
<evidence type="ECO:0000256" key="9">
    <source>
        <dbReference type="ARBA" id="ARBA00023136"/>
    </source>
</evidence>
<comment type="catalytic activity">
    <reaction evidence="10">
        <text>2-oxoadipate(in) + 2-oxoglutarate(out) = 2-oxoadipate(out) + 2-oxoglutarate(in)</text>
        <dbReference type="Rhea" id="RHEA:71739"/>
        <dbReference type="ChEBI" id="CHEBI:16810"/>
        <dbReference type="ChEBI" id="CHEBI:57499"/>
    </reaction>
</comment>
<organism evidence="22 23">
    <name type="scientific">Ancylostoma caninum</name>
    <name type="common">Dog hookworm</name>
    <dbReference type="NCBI Taxonomy" id="29170"/>
    <lineage>
        <taxon>Eukaryota</taxon>
        <taxon>Metazoa</taxon>
        <taxon>Ecdysozoa</taxon>
        <taxon>Nematoda</taxon>
        <taxon>Chromadorea</taxon>
        <taxon>Rhabditida</taxon>
        <taxon>Rhabditina</taxon>
        <taxon>Rhabditomorpha</taxon>
        <taxon>Strongyloidea</taxon>
        <taxon>Ancylostomatidae</taxon>
        <taxon>Ancylostomatinae</taxon>
        <taxon>Ancylostoma</taxon>
    </lineage>
</organism>
<evidence type="ECO:0000256" key="21">
    <source>
        <dbReference type="RuleBase" id="RU000488"/>
    </source>
</evidence>
<comment type="similarity">
    <text evidence="2 21">Belongs to the mitochondrial carrier (TC 2.A.29) family.</text>
</comment>
<evidence type="ECO:0000256" key="13">
    <source>
        <dbReference type="ARBA" id="ARBA00046087"/>
    </source>
</evidence>
<evidence type="ECO:0000256" key="2">
    <source>
        <dbReference type="ARBA" id="ARBA00006375"/>
    </source>
</evidence>
<dbReference type="STRING" id="29170.A0A368GNW3"/>
<gene>
    <name evidence="22" type="ORF">ANCCAN_07961</name>
</gene>
<keyword evidence="8" id="KW-0496">Mitochondrion</keyword>
<evidence type="ECO:0000256" key="15">
    <source>
        <dbReference type="ARBA" id="ARBA00048003"/>
    </source>
</evidence>
<evidence type="ECO:0000256" key="19">
    <source>
        <dbReference type="ARBA" id="ARBA00048998"/>
    </source>
</evidence>
<dbReference type="Gene3D" id="1.50.40.10">
    <property type="entry name" value="Mitochondrial carrier domain"/>
    <property type="match status" value="1"/>
</dbReference>
<evidence type="ECO:0000256" key="14">
    <source>
        <dbReference type="ARBA" id="ARBA00047537"/>
    </source>
</evidence>
<keyword evidence="4 20" id="KW-0812">Transmembrane</keyword>
<dbReference type="PANTHER" id="PTHR46356:SF1">
    <property type="entry name" value="MITOCHONDRIAL 2-OXODICARBOXYLATE CARRIER"/>
    <property type="match status" value="1"/>
</dbReference>
<proteinExistence type="inferred from homology"/>
<dbReference type="GO" id="GO:0005743">
    <property type="term" value="C:mitochondrial inner membrane"/>
    <property type="evidence" value="ECO:0007669"/>
    <property type="project" value="UniProtKB-SubCell"/>
</dbReference>
<comment type="catalytic activity">
    <reaction evidence="16">
        <text>L-2-aminoadipate(in) + 2-oxoglutarate(out) = L-2-aminoadipate(out) + 2-oxoglutarate(in)</text>
        <dbReference type="Rhea" id="RHEA:71747"/>
        <dbReference type="ChEBI" id="CHEBI:16810"/>
        <dbReference type="ChEBI" id="CHEBI:58672"/>
    </reaction>
</comment>
<evidence type="ECO:0000256" key="17">
    <source>
        <dbReference type="ARBA" id="ARBA00048581"/>
    </source>
</evidence>
<evidence type="ECO:0000313" key="23">
    <source>
        <dbReference type="Proteomes" id="UP000252519"/>
    </source>
</evidence>
<dbReference type="InterPro" id="IPR023395">
    <property type="entry name" value="MCP_dom_sf"/>
</dbReference>
<feature type="repeat" description="Solcar" evidence="20">
    <location>
        <begin position="1"/>
        <end position="62"/>
    </location>
</feature>
<dbReference type="PROSITE" id="PS50920">
    <property type="entry name" value="SOLCAR"/>
    <property type="match status" value="1"/>
</dbReference>
<dbReference type="AlphaFoldDB" id="A0A368GNW3"/>
<comment type="catalytic activity">
    <reaction evidence="17">
        <text>2-oxoheptanedioate(in) + 2-oxoglutarate(out) = 2-oxoheptanedioate(out) + 2-oxoglutarate(in)</text>
        <dbReference type="Rhea" id="RHEA:71755"/>
        <dbReference type="ChEBI" id="CHEBI:16810"/>
        <dbReference type="ChEBI" id="CHEBI:72701"/>
    </reaction>
</comment>
<evidence type="ECO:0000256" key="12">
    <source>
        <dbReference type="ARBA" id="ARBA00041874"/>
    </source>
</evidence>
<evidence type="ECO:0000256" key="20">
    <source>
        <dbReference type="PROSITE-ProRule" id="PRU00282"/>
    </source>
</evidence>
<accession>A0A368GNW3</accession>
<evidence type="ECO:0000256" key="10">
    <source>
        <dbReference type="ARBA" id="ARBA00036018"/>
    </source>
</evidence>
<sequence>MHMPCPQPDPTLRKYFGTTQSIMLIYKEEGFGALYKGLLPKVMRLGPGGAIMLLVYDYVYEWLKDHT</sequence>
<keyword evidence="5" id="KW-0677">Repeat</keyword>
<comment type="catalytic activity">
    <reaction evidence="15">
        <text>citrate(in) + 2-oxoglutarate(out) = citrate(out) + 2-oxoglutarate(in)</text>
        <dbReference type="Rhea" id="RHEA:71763"/>
        <dbReference type="ChEBI" id="CHEBI:16810"/>
        <dbReference type="ChEBI" id="CHEBI:16947"/>
    </reaction>
</comment>
<dbReference type="InterPro" id="IPR018108">
    <property type="entry name" value="MCP_transmembrane"/>
</dbReference>
<comment type="catalytic activity">
    <reaction evidence="19">
        <text>hexanedioate(in) + 2-oxoglutarate(out) = hexanedioate(out) + 2-oxoglutarate(in)</text>
        <dbReference type="Rhea" id="RHEA:71743"/>
        <dbReference type="ChEBI" id="CHEBI:16810"/>
        <dbReference type="ChEBI" id="CHEBI:17128"/>
    </reaction>
</comment>
<dbReference type="EMBL" id="JOJR01000088">
    <property type="protein sequence ID" value="RCN46014.1"/>
    <property type="molecule type" value="Genomic_DNA"/>
</dbReference>
<comment type="catalytic activity">
    <reaction evidence="18">
        <text>glutarate(in) + 2-oxoglutarate(out) = glutarate(out) + 2-oxoglutarate(in)</text>
        <dbReference type="Rhea" id="RHEA:71751"/>
        <dbReference type="ChEBI" id="CHEBI:16810"/>
        <dbReference type="ChEBI" id="CHEBI:30921"/>
    </reaction>
</comment>
<keyword evidence="3 21" id="KW-0813">Transport</keyword>
<name>A0A368GNW3_ANCCA</name>
<evidence type="ECO:0000256" key="6">
    <source>
        <dbReference type="ARBA" id="ARBA00022792"/>
    </source>
</evidence>
<dbReference type="SUPFAM" id="SSF103506">
    <property type="entry name" value="Mitochondrial carrier"/>
    <property type="match status" value="1"/>
</dbReference>
<evidence type="ECO:0000256" key="16">
    <source>
        <dbReference type="ARBA" id="ARBA00048303"/>
    </source>
</evidence>
<dbReference type="PANTHER" id="PTHR46356">
    <property type="entry name" value="MITOCHONDRIAL 2-OXODICARBOXYLATE CARRIER"/>
    <property type="match status" value="1"/>
</dbReference>
<evidence type="ECO:0000256" key="18">
    <source>
        <dbReference type="ARBA" id="ARBA00048920"/>
    </source>
</evidence>
<protein>
    <recommendedName>
        <fullName evidence="11">Mitochondrial 2-oxodicarboxylate carrier</fullName>
    </recommendedName>
    <alternativeName>
        <fullName evidence="12">Solute carrier family 25 member 21</fullName>
    </alternativeName>
</protein>
<reference evidence="22 23" key="1">
    <citation type="submission" date="2014-10" db="EMBL/GenBank/DDBJ databases">
        <title>Draft genome of the hookworm Ancylostoma caninum.</title>
        <authorList>
            <person name="Mitreva M."/>
        </authorList>
    </citation>
    <scope>NUCLEOTIDE SEQUENCE [LARGE SCALE GENOMIC DNA]</scope>
    <source>
        <strain evidence="22 23">Baltimore</strain>
    </source>
</reference>
<comment type="caution">
    <text evidence="22">The sequence shown here is derived from an EMBL/GenBank/DDBJ whole genome shotgun (WGS) entry which is preliminary data.</text>
</comment>
<keyword evidence="7" id="KW-1133">Transmembrane helix</keyword>
<keyword evidence="6" id="KW-0999">Mitochondrion inner membrane</keyword>
<dbReference type="InterPro" id="IPR051752">
    <property type="entry name" value="Mito_2-oxodicarb_carrier"/>
</dbReference>
<evidence type="ECO:0000256" key="3">
    <source>
        <dbReference type="ARBA" id="ARBA00022448"/>
    </source>
</evidence>
<comment type="catalytic activity">
    <reaction evidence="14">
        <text>heptanedioate(in) + 2-oxoglutarate(out) = heptanedioate(out) + 2-oxoglutarate(in)</text>
        <dbReference type="Rhea" id="RHEA:71759"/>
        <dbReference type="ChEBI" id="CHEBI:16810"/>
        <dbReference type="ChEBI" id="CHEBI:36165"/>
    </reaction>
</comment>
<dbReference type="Proteomes" id="UP000252519">
    <property type="component" value="Unassembled WGS sequence"/>
</dbReference>
<keyword evidence="23" id="KW-1185">Reference proteome</keyword>
<evidence type="ECO:0000256" key="4">
    <source>
        <dbReference type="ARBA" id="ARBA00022692"/>
    </source>
</evidence>
<keyword evidence="9 20" id="KW-0472">Membrane</keyword>
<evidence type="ECO:0000256" key="5">
    <source>
        <dbReference type="ARBA" id="ARBA00022737"/>
    </source>
</evidence>
<evidence type="ECO:0000256" key="7">
    <source>
        <dbReference type="ARBA" id="ARBA00022989"/>
    </source>
</evidence>
<dbReference type="Pfam" id="PF00153">
    <property type="entry name" value="Mito_carr"/>
    <property type="match status" value="1"/>
</dbReference>
<evidence type="ECO:0000256" key="11">
    <source>
        <dbReference type="ARBA" id="ARBA00039747"/>
    </source>
</evidence>
<evidence type="ECO:0000256" key="8">
    <source>
        <dbReference type="ARBA" id="ARBA00023128"/>
    </source>
</evidence>
<comment type="subcellular location">
    <subcellularLocation>
        <location evidence="1">Mitochondrion inner membrane</location>
        <topology evidence="1">Multi-pass membrane protein</topology>
    </subcellularLocation>
</comment>
<comment type="function">
    <text evidence="13">Transports dicarboxylates across the inner membranes of mitochondria by a counter-exchange mechanism. Can transport 2-oxoadipate (2-oxohexanedioate), 2-oxoglutarate, adipate (hexanedioate), glutarate, and to a lesser extent, pimelate (heptanedioate), 2-oxopimelate (2-oxoheptanedioate), 2-aminoadipate (2-aminohexanedioate), oxaloacetate, and citrate. Plays a central role in catabolism of lysine, hydroxylysine, and tryptophan, by transporting common metabolite intermediates (such as 2-oxoadipate) into the mitochondria, where it is converted into acetyl-CoA and can enter the citric acid (TCA) cycle.</text>
</comment>
<dbReference type="OrthoDB" id="434783at2759"/>
<evidence type="ECO:0000313" key="22">
    <source>
        <dbReference type="EMBL" id="RCN46014.1"/>
    </source>
</evidence>